<evidence type="ECO:0000313" key="2">
    <source>
        <dbReference type="Proteomes" id="UP000296455"/>
    </source>
</evidence>
<proteinExistence type="predicted"/>
<gene>
    <name evidence="1" type="ORF">BcepSaruman_273</name>
</gene>
<dbReference type="EMBL" id="MK552140">
    <property type="protein sequence ID" value="QBX06686.1"/>
    <property type="molecule type" value="Genomic_DNA"/>
</dbReference>
<reference evidence="1 2" key="1">
    <citation type="submission" date="2019-02" db="EMBL/GenBank/DDBJ databases">
        <title>Complete genome sequence of Burkholderia cenocepacia phage BcepSaruman.</title>
        <authorList>
            <person name="Park K."/>
            <person name="Liu M."/>
            <person name="Gill J."/>
        </authorList>
    </citation>
    <scope>NUCLEOTIDE SEQUENCE [LARGE SCALE GENOMIC DNA]</scope>
</reference>
<keyword evidence="2" id="KW-1185">Reference proteome</keyword>
<accession>A0A4D5ZDP2</accession>
<protein>
    <submittedName>
        <fullName evidence="1">Uncharacterized protein</fullName>
    </submittedName>
</protein>
<dbReference type="Proteomes" id="UP000296455">
    <property type="component" value="Segment"/>
</dbReference>
<name>A0A4D5ZDP2_9CAUD</name>
<sequence>MAAKLIHLHNSTAGLVPSTTELVVGQIAINAADKKIFILGADNSIATFYSGANGTVTSVNGVSPSSGNVALTPTNLGATTVGNALFTAANQSAALNTLGGTSVGIGVFTAATTAAVQTAIGATATGSALLTAASASAALTTLGGVATSSVGAANGVAPLDSGSKIPVSYLPASIVGAVQYQGTFVPGTSTLPAAASGNQGWYYIATAAGTYSPPGTGQPALTFSTGDWLISNGTVWGTVESSALVSSVNGKTGTVVLGAADITTGTFAAAQLGSGAGNGDVLTTNGSGAPTWVSTLSAAQEGAGAAANSVLTTNASNVPTWVTTVPTANLPVGSAAALGLAQAGSGLSVAGGVFSVNTSVLTLDEGTYSGT</sequence>
<organism evidence="1 2">
    <name type="scientific">Burkholderia phage BcepSaruman</name>
    <dbReference type="NCBI Taxonomy" id="2530032"/>
    <lineage>
        <taxon>Viruses</taxon>
        <taxon>Duplodnaviria</taxon>
        <taxon>Heunggongvirae</taxon>
        <taxon>Uroviricota</taxon>
        <taxon>Caudoviricetes</taxon>
        <taxon>Sarumanvirus</taxon>
        <taxon>Sarumanvirus bcepsaruman</taxon>
    </lineage>
</organism>
<evidence type="ECO:0000313" key="1">
    <source>
        <dbReference type="EMBL" id="QBX06686.1"/>
    </source>
</evidence>